<gene>
    <name evidence="3" type="ORF">A2945_01690</name>
</gene>
<feature type="signal peptide" evidence="1">
    <location>
        <begin position="1"/>
        <end position="19"/>
    </location>
</feature>
<accession>A0A1G2CFY7</accession>
<dbReference type="NCBIfam" id="TIGR03436">
    <property type="entry name" value="acidobact_VWFA"/>
    <property type="match status" value="1"/>
</dbReference>
<dbReference type="STRING" id="1798650.A2945_01690"/>
<evidence type="ECO:0000256" key="1">
    <source>
        <dbReference type="SAM" id="SignalP"/>
    </source>
</evidence>
<dbReference type="EMBL" id="MHLA01000003">
    <property type="protein sequence ID" value="OGZ00313.1"/>
    <property type="molecule type" value="Genomic_DNA"/>
</dbReference>
<reference evidence="3 4" key="1">
    <citation type="journal article" date="2016" name="Nat. Commun.">
        <title>Thousands of microbial genomes shed light on interconnected biogeochemical processes in an aquifer system.</title>
        <authorList>
            <person name="Anantharaman K."/>
            <person name="Brown C.T."/>
            <person name="Hug L.A."/>
            <person name="Sharon I."/>
            <person name="Castelle C.J."/>
            <person name="Probst A.J."/>
            <person name="Thomas B.C."/>
            <person name="Singh A."/>
            <person name="Wilkins M.J."/>
            <person name="Karaoz U."/>
            <person name="Brodie E.L."/>
            <person name="Williams K.H."/>
            <person name="Hubbard S.S."/>
            <person name="Banfield J.F."/>
        </authorList>
    </citation>
    <scope>NUCLEOTIDE SEQUENCE [LARGE SCALE GENOMIC DNA]</scope>
</reference>
<evidence type="ECO:0000313" key="3">
    <source>
        <dbReference type="EMBL" id="OGZ00313.1"/>
    </source>
</evidence>
<feature type="domain" description="VWFA" evidence="2">
    <location>
        <begin position="91"/>
        <end position="267"/>
    </location>
</feature>
<sequence length="318" mass="35139">MKPRLLGFAPVFMSMVMLASITPPFSRVMAQEGQRGGYVIRKDVNLVVLPTTVLDKNGKFVTDLPAESFSVFENKILQKLAIAKHEDIPVSVGLVIDNSGSMRDKRDSVNAAALAFVESSNPYDETFVVNFSDEFFLDQEFTSSVSELEEALGNVTGRGNTAVYDAIVGSMDYLMENGKRDKKALLVVTDGEDHASKLTLRKTIAEIQKSNAIIYVVGVLGEEDRGAARAAKRAIQEIVDASGGLAFFPNNNPVDIEEVCNIIAHDIRNQYTIGYYSSVSSADQSFRRVEIRVKDPKKRDLDVRTRTGYFPKQVPVKK</sequence>
<protein>
    <recommendedName>
        <fullName evidence="2">VWFA domain-containing protein</fullName>
    </recommendedName>
</protein>
<proteinExistence type="predicted"/>
<organism evidence="3 4">
    <name type="scientific">Candidatus Liptonbacteria bacterium RIFCSPLOWO2_01_FULL_52_25</name>
    <dbReference type="NCBI Taxonomy" id="1798650"/>
    <lineage>
        <taxon>Bacteria</taxon>
        <taxon>Candidatus Liptoniibacteriota</taxon>
    </lineage>
</organism>
<feature type="chain" id="PRO_5009582308" description="VWFA domain-containing protein" evidence="1">
    <location>
        <begin position="20"/>
        <end position="318"/>
    </location>
</feature>
<dbReference type="PROSITE" id="PS50234">
    <property type="entry name" value="VWFA"/>
    <property type="match status" value="1"/>
</dbReference>
<dbReference type="InterPro" id="IPR036465">
    <property type="entry name" value="vWFA_dom_sf"/>
</dbReference>
<name>A0A1G2CFY7_9BACT</name>
<dbReference type="AlphaFoldDB" id="A0A1G2CFY7"/>
<evidence type="ECO:0000259" key="2">
    <source>
        <dbReference type="PROSITE" id="PS50234"/>
    </source>
</evidence>
<evidence type="ECO:0000313" key="4">
    <source>
        <dbReference type="Proteomes" id="UP000178880"/>
    </source>
</evidence>
<dbReference type="InterPro" id="IPR017802">
    <property type="entry name" value="VWFA-rel_acidobac-type"/>
</dbReference>
<dbReference type="SMART" id="SM00327">
    <property type="entry name" value="VWA"/>
    <property type="match status" value="1"/>
</dbReference>
<dbReference type="Proteomes" id="UP000178880">
    <property type="component" value="Unassembled WGS sequence"/>
</dbReference>
<keyword evidence="1" id="KW-0732">Signal</keyword>
<dbReference type="InterPro" id="IPR002035">
    <property type="entry name" value="VWF_A"/>
</dbReference>
<dbReference type="Gene3D" id="3.40.50.410">
    <property type="entry name" value="von Willebrand factor, type A domain"/>
    <property type="match status" value="1"/>
</dbReference>
<dbReference type="Pfam" id="PF13519">
    <property type="entry name" value="VWA_2"/>
    <property type="match status" value="1"/>
</dbReference>
<dbReference type="CDD" id="cd00198">
    <property type="entry name" value="vWFA"/>
    <property type="match status" value="1"/>
</dbReference>
<dbReference type="SUPFAM" id="SSF53300">
    <property type="entry name" value="vWA-like"/>
    <property type="match status" value="1"/>
</dbReference>
<comment type="caution">
    <text evidence="3">The sequence shown here is derived from an EMBL/GenBank/DDBJ whole genome shotgun (WGS) entry which is preliminary data.</text>
</comment>